<dbReference type="Proteomes" id="UP000470246">
    <property type="component" value="Unassembled WGS sequence"/>
</dbReference>
<evidence type="ECO:0000313" key="5">
    <source>
        <dbReference type="EMBL" id="NEK57997.1"/>
    </source>
</evidence>
<accession>A0A7K3W255</accession>
<dbReference type="Pfam" id="PF25873">
    <property type="entry name" value="WHD_MalT"/>
    <property type="match status" value="1"/>
</dbReference>
<dbReference type="Pfam" id="PF00196">
    <property type="entry name" value="GerE"/>
    <property type="match status" value="1"/>
</dbReference>
<name>A0A7K3W255_9ACTN</name>
<keyword evidence="1" id="KW-0805">Transcription regulation</keyword>
<dbReference type="GO" id="GO:0003677">
    <property type="term" value="F:DNA binding"/>
    <property type="evidence" value="ECO:0007669"/>
    <property type="project" value="UniProtKB-KW"/>
</dbReference>
<dbReference type="InterPro" id="IPR016032">
    <property type="entry name" value="Sig_transdc_resp-reg_C-effctor"/>
</dbReference>
<dbReference type="InterPro" id="IPR036388">
    <property type="entry name" value="WH-like_DNA-bd_sf"/>
</dbReference>
<evidence type="ECO:0000256" key="2">
    <source>
        <dbReference type="ARBA" id="ARBA00023125"/>
    </source>
</evidence>
<dbReference type="Gene3D" id="1.10.10.10">
    <property type="entry name" value="Winged helix-like DNA-binding domain superfamily/Winged helix DNA-binding domain"/>
    <property type="match status" value="1"/>
</dbReference>
<organism evidence="5 6">
    <name type="scientific">Geodermatophilus sabuli</name>
    <dbReference type="NCBI Taxonomy" id="1564158"/>
    <lineage>
        <taxon>Bacteria</taxon>
        <taxon>Bacillati</taxon>
        <taxon>Actinomycetota</taxon>
        <taxon>Actinomycetes</taxon>
        <taxon>Geodermatophilales</taxon>
        <taxon>Geodermatophilaceae</taxon>
        <taxon>Geodermatophilus</taxon>
    </lineage>
</organism>
<dbReference type="RefSeq" id="WP_163481326.1">
    <property type="nucleotide sequence ID" value="NZ_JAAGWF010000009.1"/>
</dbReference>
<dbReference type="PANTHER" id="PTHR44688">
    <property type="entry name" value="DNA-BINDING TRANSCRIPTIONAL ACTIVATOR DEVR_DOSR"/>
    <property type="match status" value="1"/>
</dbReference>
<dbReference type="EMBL" id="JAAGWF010000009">
    <property type="protein sequence ID" value="NEK57997.1"/>
    <property type="molecule type" value="Genomic_DNA"/>
</dbReference>
<dbReference type="PANTHER" id="PTHR44688:SF16">
    <property type="entry name" value="DNA-BINDING TRANSCRIPTIONAL ACTIVATOR DEVR_DOSR"/>
    <property type="match status" value="1"/>
</dbReference>
<sequence length="869" mass="93375">MKTALPRLPERYVRRPRLVVAMEAAAPGHVTLVCAPAGYGKTLLLAEWASRHPDSTAWMSLDADDNDDRRFWSAVLTALASCPAVPQDSAVHRLAVPARPSGDTPFLAAVVDAVDLLPGPVHLVLDDVHELTAADPLRGLAGLVRDRPPGLHLVLGSRSDPPLALGRMRLSGEVHEIRAGALRFSVPEAAEMLAGIDVVLRPDQLRLLVEQTEGWAAGLRLAALSLREADDPDGFLADFAGNSRAISDYLVDEILARLPLERLDLLRAVSVCDPLSASLAAALSGRPDAGEVLDSLEHDTSLVLSSGQGRTWYRMHPLLRSHLLADLRRRRPDVVLDLHRRAADWYDAQGQPVPALAQARQARDHHRVDLLLRENSVSLIADGAHRAVREAMDGLGGRYVDQDPWLSLVAALVDVETGALAAADVHLDRADDVWPAEPTADLTALRVLVHARRVSLAGDPRAMVQVTEDLDATFDGQPELAVIGELDRALALLTVDRRREAQAVAEAATQRARLGGQAYLVARGLTVLAAAESARGDYRRMVTLAEEADGLVPGTDWLATAGAVLSSILRAYGALLRAEPAVCLDLLDPALAFGELQDEPLSAVDPTTRGLRGAALVDLGRVVEGLDELRRARTQTADQPRMAATSALLALLEYPAAALAGRPEAARTALDWAEHSLGDAGDVVLLRARRLTAMGRHGAAAEALRPLIDGTTPVLQPWVVVEAHVLDCHLALLAERREHARASLHRALASSDDMDVLRPLAFGPAEVADLLTSLLGSFDAREPVARRALHARFTLGADDRRTGLTGRERAVLDLLPSQRSFGEIATELTVSHSTVKTHVRAIYGKLGATSRRDAVDRARNRGLFSSGTS</sequence>
<evidence type="ECO:0000256" key="1">
    <source>
        <dbReference type="ARBA" id="ARBA00023015"/>
    </source>
</evidence>
<gene>
    <name evidence="5" type="ORF">GCU56_08945</name>
</gene>
<keyword evidence="2" id="KW-0238">DNA-binding</keyword>
<comment type="caution">
    <text evidence="5">The sequence shown here is derived from an EMBL/GenBank/DDBJ whole genome shotgun (WGS) entry which is preliminary data.</text>
</comment>
<evidence type="ECO:0000256" key="3">
    <source>
        <dbReference type="ARBA" id="ARBA00023163"/>
    </source>
</evidence>
<dbReference type="SUPFAM" id="SSF46894">
    <property type="entry name" value="C-terminal effector domain of the bipartite response regulators"/>
    <property type="match status" value="1"/>
</dbReference>
<keyword evidence="6" id="KW-1185">Reference proteome</keyword>
<evidence type="ECO:0000313" key="6">
    <source>
        <dbReference type="Proteomes" id="UP000470246"/>
    </source>
</evidence>
<dbReference type="PROSITE" id="PS50043">
    <property type="entry name" value="HTH_LUXR_2"/>
    <property type="match status" value="1"/>
</dbReference>
<dbReference type="InterPro" id="IPR027417">
    <property type="entry name" value="P-loop_NTPase"/>
</dbReference>
<dbReference type="SUPFAM" id="SSF52540">
    <property type="entry name" value="P-loop containing nucleoside triphosphate hydrolases"/>
    <property type="match status" value="1"/>
</dbReference>
<dbReference type="SMART" id="SM00421">
    <property type="entry name" value="HTH_LUXR"/>
    <property type="match status" value="1"/>
</dbReference>
<dbReference type="CDD" id="cd06170">
    <property type="entry name" value="LuxR_C_like"/>
    <property type="match status" value="1"/>
</dbReference>
<reference evidence="5 6" key="1">
    <citation type="submission" date="2020-02" db="EMBL/GenBank/DDBJ databases">
        <title>Geodermatophilus sabuli CPCC 205279 I12A-02694.</title>
        <authorList>
            <person name="Jiang Z."/>
        </authorList>
    </citation>
    <scope>NUCLEOTIDE SEQUENCE [LARGE SCALE GENOMIC DNA]</scope>
    <source>
        <strain evidence="5 6">I12A-02694</strain>
    </source>
</reference>
<proteinExistence type="predicted"/>
<dbReference type="InterPro" id="IPR059106">
    <property type="entry name" value="WHD_MalT"/>
</dbReference>
<dbReference type="Gene3D" id="3.40.50.300">
    <property type="entry name" value="P-loop containing nucleotide triphosphate hydrolases"/>
    <property type="match status" value="1"/>
</dbReference>
<keyword evidence="3" id="KW-0804">Transcription</keyword>
<evidence type="ECO:0000259" key="4">
    <source>
        <dbReference type="PROSITE" id="PS50043"/>
    </source>
</evidence>
<dbReference type="InterPro" id="IPR000792">
    <property type="entry name" value="Tscrpt_reg_LuxR_C"/>
</dbReference>
<dbReference type="GO" id="GO:0006355">
    <property type="term" value="P:regulation of DNA-templated transcription"/>
    <property type="evidence" value="ECO:0007669"/>
    <property type="project" value="InterPro"/>
</dbReference>
<feature type="domain" description="HTH luxR-type" evidence="4">
    <location>
        <begin position="797"/>
        <end position="862"/>
    </location>
</feature>
<dbReference type="AlphaFoldDB" id="A0A7K3W255"/>
<protein>
    <recommendedName>
        <fullName evidence="4">HTH luxR-type domain-containing protein</fullName>
    </recommendedName>
</protein>